<dbReference type="InterPro" id="IPR001254">
    <property type="entry name" value="Trypsin_dom"/>
</dbReference>
<proteinExistence type="predicted"/>
<dbReference type="AlphaFoldDB" id="A0A0A6XBV6"/>
<dbReference type="PROSITE" id="PS50240">
    <property type="entry name" value="TRYPSIN_DOM"/>
    <property type="match status" value="1"/>
</dbReference>
<feature type="compositionally biased region" description="Low complexity" evidence="1">
    <location>
        <begin position="274"/>
        <end position="288"/>
    </location>
</feature>
<gene>
    <name evidence="5" type="ORF">MB27_09960</name>
</gene>
<sequence>MKTLRNYLVSLAALLAGTLAGTPAHAIANGEAVPDGRYPFAVKITELGIPTPEGGKRDSSCSGGLVSPRWIITAAHCFRDVDGNRVSEIVADRVIATVGRADITGRGGFTIEVVEVVQHGDADVALARMKQPATGITPLRLNAAEPAQGQKARLVGYGFTSKNASKTPDRARTGRFEVTSIDPTEMGLSGIAPRSNTSPCERDSGGPYFTEAANGTATLIGVVSRGPDCPHTGPDIATRVDAIAPWIRSVIKEDLAAAKPATTRKPESARKPSARTPAAAAPATADAAPASSSVASFSPILLVAIPAAAVGFVALLLSNTRKRRRGGHRRRR</sequence>
<feature type="region of interest" description="Disordered" evidence="1">
    <location>
        <begin position="257"/>
        <end position="288"/>
    </location>
</feature>
<dbReference type="EMBL" id="JRTT01000010">
    <property type="protein sequence ID" value="KHD77597.1"/>
    <property type="molecule type" value="Genomic_DNA"/>
</dbReference>
<dbReference type="InterPro" id="IPR018114">
    <property type="entry name" value="TRYPSIN_HIS"/>
</dbReference>
<dbReference type="InterPro" id="IPR001314">
    <property type="entry name" value="Peptidase_S1A"/>
</dbReference>
<name>A0A0A6XBV6_ACTUT</name>
<evidence type="ECO:0000256" key="2">
    <source>
        <dbReference type="SAM" id="Phobius"/>
    </source>
</evidence>
<feature type="chain" id="PRO_5002022886" description="Peptidase S1 domain-containing protein" evidence="3">
    <location>
        <begin position="27"/>
        <end position="332"/>
    </location>
</feature>
<dbReference type="PROSITE" id="PS00134">
    <property type="entry name" value="TRYPSIN_HIS"/>
    <property type="match status" value="1"/>
</dbReference>
<comment type="caution">
    <text evidence="5">The sequence shown here is derived from an EMBL/GenBank/DDBJ whole genome shotgun (WGS) entry which is preliminary data.</text>
</comment>
<evidence type="ECO:0000256" key="1">
    <source>
        <dbReference type="SAM" id="MobiDB-lite"/>
    </source>
</evidence>
<feature type="signal peptide" evidence="3">
    <location>
        <begin position="1"/>
        <end position="26"/>
    </location>
</feature>
<keyword evidence="2" id="KW-1133">Transmembrane helix</keyword>
<dbReference type="SMART" id="SM00020">
    <property type="entry name" value="Tryp_SPc"/>
    <property type="match status" value="1"/>
</dbReference>
<keyword evidence="3" id="KW-0732">Signal</keyword>
<dbReference type="InterPro" id="IPR009003">
    <property type="entry name" value="Peptidase_S1_PA"/>
</dbReference>
<dbReference type="PRINTS" id="PR00722">
    <property type="entry name" value="CHYMOTRYPSIN"/>
</dbReference>
<protein>
    <recommendedName>
        <fullName evidence="4">Peptidase S1 domain-containing protein</fullName>
    </recommendedName>
</protein>
<keyword evidence="2" id="KW-0812">Transmembrane</keyword>
<dbReference type="Gene3D" id="2.40.10.10">
    <property type="entry name" value="Trypsin-like serine proteases"/>
    <property type="match status" value="1"/>
</dbReference>
<reference evidence="5 6" key="1">
    <citation type="submission" date="2014-10" db="EMBL/GenBank/DDBJ databases">
        <title>Draft genome sequence of Actinoplanes utahensis NRRL 12052.</title>
        <authorList>
            <person name="Velasco-Bucheli B."/>
            <person name="del Cerro C."/>
            <person name="Hormigo D."/>
            <person name="Garcia J.L."/>
            <person name="Acebal C."/>
            <person name="Arroyo M."/>
            <person name="de la Mata I."/>
        </authorList>
    </citation>
    <scope>NUCLEOTIDE SEQUENCE [LARGE SCALE GENOMIC DNA]</scope>
    <source>
        <strain evidence="5 6">NRRL 12052</strain>
    </source>
</reference>
<evidence type="ECO:0000259" key="4">
    <source>
        <dbReference type="PROSITE" id="PS50240"/>
    </source>
</evidence>
<keyword evidence="6" id="KW-1185">Reference proteome</keyword>
<organism evidence="5 6">
    <name type="scientific">Actinoplanes utahensis</name>
    <dbReference type="NCBI Taxonomy" id="1869"/>
    <lineage>
        <taxon>Bacteria</taxon>
        <taxon>Bacillati</taxon>
        <taxon>Actinomycetota</taxon>
        <taxon>Actinomycetes</taxon>
        <taxon>Micromonosporales</taxon>
        <taxon>Micromonosporaceae</taxon>
        <taxon>Actinoplanes</taxon>
    </lineage>
</organism>
<dbReference type="Pfam" id="PF00089">
    <property type="entry name" value="Trypsin"/>
    <property type="match status" value="1"/>
</dbReference>
<dbReference type="InterPro" id="IPR043504">
    <property type="entry name" value="Peptidase_S1_PA_chymotrypsin"/>
</dbReference>
<dbReference type="RefSeq" id="WP_043524118.1">
    <property type="nucleotide sequence ID" value="NZ_BAABKU010000015.1"/>
</dbReference>
<dbReference type="PANTHER" id="PTHR24260:SF136">
    <property type="entry name" value="GH08193P-RELATED"/>
    <property type="match status" value="1"/>
</dbReference>
<dbReference type="STRING" id="1869.MB27_09960"/>
<dbReference type="GO" id="GO:0004252">
    <property type="term" value="F:serine-type endopeptidase activity"/>
    <property type="evidence" value="ECO:0007669"/>
    <property type="project" value="InterPro"/>
</dbReference>
<feature type="transmembrane region" description="Helical" evidence="2">
    <location>
        <begin position="297"/>
        <end position="317"/>
    </location>
</feature>
<dbReference type="PANTHER" id="PTHR24260">
    <property type="match status" value="1"/>
</dbReference>
<dbReference type="SUPFAM" id="SSF50494">
    <property type="entry name" value="Trypsin-like serine proteases"/>
    <property type="match status" value="1"/>
</dbReference>
<dbReference type="Proteomes" id="UP000054537">
    <property type="component" value="Unassembled WGS sequence"/>
</dbReference>
<evidence type="ECO:0000313" key="6">
    <source>
        <dbReference type="Proteomes" id="UP000054537"/>
    </source>
</evidence>
<dbReference type="eggNOG" id="COG5640">
    <property type="taxonomic scope" value="Bacteria"/>
</dbReference>
<evidence type="ECO:0000256" key="3">
    <source>
        <dbReference type="SAM" id="SignalP"/>
    </source>
</evidence>
<accession>A0A0A6XBV6</accession>
<dbReference type="GO" id="GO:0006508">
    <property type="term" value="P:proteolysis"/>
    <property type="evidence" value="ECO:0007669"/>
    <property type="project" value="InterPro"/>
</dbReference>
<keyword evidence="2" id="KW-0472">Membrane</keyword>
<dbReference type="InterPro" id="IPR051333">
    <property type="entry name" value="CLIP_Serine_Protease"/>
</dbReference>
<feature type="domain" description="Peptidase S1" evidence="4">
    <location>
        <begin position="27"/>
        <end position="252"/>
    </location>
</feature>
<evidence type="ECO:0000313" key="5">
    <source>
        <dbReference type="EMBL" id="KHD77597.1"/>
    </source>
</evidence>